<evidence type="ECO:0000256" key="1">
    <source>
        <dbReference type="ARBA" id="ARBA00003041"/>
    </source>
</evidence>
<evidence type="ECO:0000256" key="5">
    <source>
        <dbReference type="ARBA" id="ARBA00022795"/>
    </source>
</evidence>
<evidence type="ECO:0000256" key="6">
    <source>
        <dbReference type="ARBA" id="ARBA00022927"/>
    </source>
</evidence>
<protein>
    <recommendedName>
        <fullName evidence="3">Flagellar assembly protein FliH</fullName>
    </recommendedName>
</protein>
<gene>
    <name evidence="9" type="ORF">G8E03_08045</name>
</gene>
<dbReference type="EMBL" id="CP049811">
    <property type="protein sequence ID" value="QIK40723.1"/>
    <property type="molecule type" value="Genomic_DNA"/>
</dbReference>
<dbReference type="Proteomes" id="UP000500791">
    <property type="component" value="Chromosome"/>
</dbReference>
<evidence type="ECO:0000256" key="3">
    <source>
        <dbReference type="ARBA" id="ARBA00016507"/>
    </source>
</evidence>
<dbReference type="InterPro" id="IPR051472">
    <property type="entry name" value="T3SS_Stator/FliH"/>
</dbReference>
<dbReference type="GO" id="GO:0005829">
    <property type="term" value="C:cytosol"/>
    <property type="evidence" value="ECO:0007669"/>
    <property type="project" value="TreeGrafter"/>
</dbReference>
<feature type="domain" description="Flagellar assembly protein FliH/Type III secretion system HrpE" evidence="8">
    <location>
        <begin position="66"/>
        <end position="170"/>
    </location>
</feature>
<evidence type="ECO:0000313" key="10">
    <source>
        <dbReference type="Proteomes" id="UP000500791"/>
    </source>
</evidence>
<comment type="function">
    <text evidence="1">Needed for flagellar regrowth and assembly.</text>
</comment>
<dbReference type="InterPro" id="IPR018035">
    <property type="entry name" value="Flagellar_FliH/T3SS_HrpE"/>
</dbReference>
<accession>A0A6G7VKU6</accession>
<sequence>MSARLFRLDDIERPAAAAATTEPVCGEQLRKAYDEGYAKGFTDAATRATEAVTQQSERVTTAIFEAVSDAQITMQSARATAEADLLDLISEIARTALSEAAARDFSEQVATAVRRELDLAPGTSITVSLCPEEAGMITEAIPEGIVIRSAPDLSPGCATIATDSGLTKLDISTVLTRISQTLYPNSTQEPEYDQRNHA</sequence>
<dbReference type="PANTHER" id="PTHR34982">
    <property type="entry name" value="YOP PROTEINS TRANSLOCATION PROTEIN L"/>
    <property type="match status" value="1"/>
</dbReference>
<dbReference type="GO" id="GO:0015031">
    <property type="term" value="P:protein transport"/>
    <property type="evidence" value="ECO:0007669"/>
    <property type="project" value="UniProtKB-KW"/>
</dbReference>
<evidence type="ECO:0000313" key="9">
    <source>
        <dbReference type="EMBL" id="QIK40723.1"/>
    </source>
</evidence>
<proteinExistence type="inferred from homology"/>
<dbReference type="GO" id="GO:0044781">
    <property type="term" value="P:bacterial-type flagellum organization"/>
    <property type="evidence" value="ECO:0007669"/>
    <property type="project" value="UniProtKB-KW"/>
</dbReference>
<dbReference type="KEGG" id="mon:G8E03_08045"/>
<evidence type="ECO:0000259" key="8">
    <source>
        <dbReference type="Pfam" id="PF02108"/>
    </source>
</evidence>
<keyword evidence="10" id="KW-1185">Reference proteome</keyword>
<evidence type="ECO:0000256" key="2">
    <source>
        <dbReference type="ARBA" id="ARBA00006602"/>
    </source>
</evidence>
<keyword evidence="5" id="KW-1005">Bacterial flagellum biogenesis</keyword>
<evidence type="ECO:0000256" key="7">
    <source>
        <dbReference type="ARBA" id="ARBA00023225"/>
    </source>
</evidence>
<dbReference type="AlphaFoldDB" id="A0A6G7VKU6"/>
<reference evidence="9 10" key="1">
    <citation type="submission" date="2020-03" db="EMBL/GenBank/DDBJ databases">
        <title>Complete genome sequence of Monaibacterium sp. ALG8 with diverse plasmids.</title>
        <authorList>
            <person name="Sun C."/>
        </authorList>
    </citation>
    <scope>NUCLEOTIDE SEQUENCE [LARGE SCALE GENOMIC DNA]</scope>
    <source>
        <strain evidence="9 10">ALG8</strain>
    </source>
</reference>
<dbReference type="RefSeq" id="WP_166190484.1">
    <property type="nucleotide sequence ID" value="NZ_CP049811.1"/>
</dbReference>
<dbReference type="Pfam" id="PF02108">
    <property type="entry name" value="FliH"/>
    <property type="match status" value="1"/>
</dbReference>
<keyword evidence="7" id="KW-1006">Bacterial flagellum protein export</keyword>
<evidence type="ECO:0000256" key="4">
    <source>
        <dbReference type="ARBA" id="ARBA00022448"/>
    </source>
</evidence>
<keyword evidence="6" id="KW-0653">Protein transport</keyword>
<keyword evidence="4" id="KW-0813">Transport</keyword>
<dbReference type="PANTHER" id="PTHR34982:SF1">
    <property type="entry name" value="FLAGELLAR ASSEMBLY PROTEIN FLIH"/>
    <property type="match status" value="1"/>
</dbReference>
<name>A0A6G7VKU6_9RHOB</name>
<organism evidence="9 10">
    <name type="scientific">Pontivivens nitratireducens</name>
    <dbReference type="NCBI Taxonomy" id="2758038"/>
    <lineage>
        <taxon>Bacteria</taxon>
        <taxon>Pseudomonadati</taxon>
        <taxon>Pseudomonadota</taxon>
        <taxon>Alphaproteobacteria</taxon>
        <taxon>Rhodobacterales</taxon>
        <taxon>Paracoccaceae</taxon>
        <taxon>Pontivivens</taxon>
    </lineage>
</organism>
<comment type="similarity">
    <text evidence="2">Belongs to the FliH family.</text>
</comment>